<dbReference type="PANTHER" id="PTHR24178">
    <property type="entry name" value="MOLTING PROTEIN MLT-4"/>
    <property type="match status" value="1"/>
</dbReference>
<dbReference type="PROSITE" id="PS50088">
    <property type="entry name" value="ANK_REPEAT"/>
    <property type="match status" value="2"/>
</dbReference>
<dbReference type="AlphaFoldDB" id="A0A0M0JXT4"/>
<proteinExistence type="predicted"/>
<evidence type="ECO:0000313" key="5">
    <source>
        <dbReference type="Proteomes" id="UP000037460"/>
    </source>
</evidence>
<name>A0A0M0JXT4_9EUKA</name>
<evidence type="ECO:0000256" key="1">
    <source>
        <dbReference type="ARBA" id="ARBA00022737"/>
    </source>
</evidence>
<feature type="repeat" description="ANK" evidence="3">
    <location>
        <begin position="71"/>
        <end position="113"/>
    </location>
</feature>
<dbReference type="SUPFAM" id="SSF48403">
    <property type="entry name" value="Ankyrin repeat"/>
    <property type="match status" value="1"/>
</dbReference>
<dbReference type="InterPro" id="IPR002110">
    <property type="entry name" value="Ankyrin_rpt"/>
</dbReference>
<dbReference type="Gene3D" id="1.25.40.20">
    <property type="entry name" value="Ankyrin repeat-containing domain"/>
    <property type="match status" value="1"/>
</dbReference>
<gene>
    <name evidence="4" type="ORF">Ctob_008363</name>
</gene>
<dbReference type="InterPro" id="IPR036770">
    <property type="entry name" value="Ankyrin_rpt-contain_sf"/>
</dbReference>
<dbReference type="OrthoDB" id="20872at2759"/>
<protein>
    <submittedName>
        <fullName evidence="4">Uncharacterized protein</fullName>
    </submittedName>
</protein>
<dbReference type="Pfam" id="PF12796">
    <property type="entry name" value="Ank_2"/>
    <property type="match status" value="1"/>
</dbReference>
<feature type="repeat" description="ANK" evidence="3">
    <location>
        <begin position="38"/>
        <end position="70"/>
    </location>
</feature>
<evidence type="ECO:0000256" key="3">
    <source>
        <dbReference type="PROSITE-ProRule" id="PRU00023"/>
    </source>
</evidence>
<accession>A0A0M0JXT4</accession>
<keyword evidence="5" id="KW-1185">Reference proteome</keyword>
<comment type="caution">
    <text evidence="4">The sequence shown here is derived from an EMBL/GenBank/DDBJ whole genome shotgun (WGS) entry which is preliminary data.</text>
</comment>
<dbReference type="EMBL" id="JWZX01002026">
    <property type="protein sequence ID" value="KOO31385.1"/>
    <property type="molecule type" value="Genomic_DNA"/>
</dbReference>
<dbReference type="Proteomes" id="UP000037460">
    <property type="component" value="Unassembled WGS sequence"/>
</dbReference>
<reference evidence="5" key="1">
    <citation type="journal article" date="2015" name="PLoS Genet.">
        <title>Genome Sequence and Transcriptome Analyses of Chrysochromulina tobin: Metabolic Tools for Enhanced Algal Fitness in the Prominent Order Prymnesiales (Haptophyceae).</title>
        <authorList>
            <person name="Hovde B.T."/>
            <person name="Deodato C.R."/>
            <person name="Hunsperger H.M."/>
            <person name="Ryken S.A."/>
            <person name="Yost W."/>
            <person name="Jha R.K."/>
            <person name="Patterson J."/>
            <person name="Monnat R.J. Jr."/>
            <person name="Barlow S.B."/>
            <person name="Starkenburg S.R."/>
            <person name="Cattolico R.A."/>
        </authorList>
    </citation>
    <scope>NUCLEOTIDE SEQUENCE</scope>
    <source>
        <strain evidence="5">CCMP291</strain>
    </source>
</reference>
<organism evidence="4 5">
    <name type="scientific">Chrysochromulina tobinii</name>
    <dbReference type="NCBI Taxonomy" id="1460289"/>
    <lineage>
        <taxon>Eukaryota</taxon>
        <taxon>Haptista</taxon>
        <taxon>Haptophyta</taxon>
        <taxon>Prymnesiophyceae</taxon>
        <taxon>Prymnesiales</taxon>
        <taxon>Chrysochromulinaceae</taxon>
        <taxon>Chrysochromulina</taxon>
    </lineage>
</organism>
<dbReference type="SMART" id="SM00248">
    <property type="entry name" value="ANK"/>
    <property type="match status" value="2"/>
</dbReference>
<keyword evidence="1" id="KW-0677">Repeat</keyword>
<keyword evidence="2 3" id="KW-0040">ANK repeat</keyword>
<dbReference type="PROSITE" id="PS50297">
    <property type="entry name" value="ANK_REP_REGION"/>
    <property type="match status" value="1"/>
</dbReference>
<sequence length="184" mass="20206">MPCWANFYEAASQFDPLNPEPLLEIINSGAHLDLPDRDGLTLLHYAAREGHYDAVRMLVEVGVKLEIQDREGRTPLHLACLYANYPQRTAGSQHVEIAKYLQHEHANTSTADKYNRVPLSYLPQSAKKHGVVSSVALRTPAVYEPRSVWAVEQVVHANRAMLGTGGGVLDGSVAQASAIILSRP</sequence>
<evidence type="ECO:0000256" key="2">
    <source>
        <dbReference type="ARBA" id="ARBA00023043"/>
    </source>
</evidence>
<evidence type="ECO:0000313" key="4">
    <source>
        <dbReference type="EMBL" id="KOO31385.1"/>
    </source>
</evidence>